<dbReference type="NCBIfam" id="TIGR02022">
    <property type="entry name" value="hutF"/>
    <property type="match status" value="1"/>
</dbReference>
<gene>
    <name evidence="7" type="ORF">ACFMB1_11775</name>
</gene>
<evidence type="ECO:0000256" key="1">
    <source>
        <dbReference type="ARBA" id="ARBA00001947"/>
    </source>
</evidence>
<keyword evidence="3 7" id="KW-0378">Hydrolase</keyword>
<dbReference type="NCBIfam" id="NF006681">
    <property type="entry name" value="PRK09229.1-2"/>
    <property type="match status" value="1"/>
</dbReference>
<protein>
    <submittedName>
        <fullName evidence="7">Formimidoylglutamate deiminase</fullName>
        <ecNumber evidence="7">3.5.3.13</ecNumber>
    </submittedName>
</protein>
<evidence type="ECO:0000313" key="7">
    <source>
        <dbReference type="EMBL" id="MFC6036225.1"/>
    </source>
</evidence>
<dbReference type="NCBIfam" id="NF006684">
    <property type="entry name" value="PRK09229.1-5"/>
    <property type="match status" value="1"/>
</dbReference>
<dbReference type="Pfam" id="PF22429">
    <property type="entry name" value="HutF_N"/>
    <property type="match status" value="1"/>
</dbReference>
<accession>A0ABW1KXX2</accession>
<dbReference type="Proteomes" id="UP001596116">
    <property type="component" value="Unassembled WGS sequence"/>
</dbReference>
<keyword evidence="8" id="KW-1185">Reference proteome</keyword>
<dbReference type="RefSeq" id="WP_379882545.1">
    <property type="nucleotide sequence ID" value="NZ_JBHPON010000002.1"/>
</dbReference>
<organism evidence="7 8">
    <name type="scientific">Hyphococcus aureus</name>
    <dbReference type="NCBI Taxonomy" id="2666033"/>
    <lineage>
        <taxon>Bacteria</taxon>
        <taxon>Pseudomonadati</taxon>
        <taxon>Pseudomonadota</taxon>
        <taxon>Alphaproteobacteria</taxon>
        <taxon>Parvularculales</taxon>
        <taxon>Parvularculaceae</taxon>
        <taxon>Hyphococcus</taxon>
    </lineage>
</organism>
<evidence type="ECO:0000256" key="3">
    <source>
        <dbReference type="ARBA" id="ARBA00022801"/>
    </source>
</evidence>
<dbReference type="InterPro" id="IPR010252">
    <property type="entry name" value="HutF"/>
</dbReference>
<evidence type="ECO:0000259" key="5">
    <source>
        <dbReference type="Pfam" id="PF01979"/>
    </source>
</evidence>
<dbReference type="Gene3D" id="2.30.40.10">
    <property type="entry name" value="Urease, subunit C, domain 1"/>
    <property type="match status" value="1"/>
</dbReference>
<dbReference type="SUPFAM" id="SSF51338">
    <property type="entry name" value="Composite domain of metallo-dependent hydrolases"/>
    <property type="match status" value="1"/>
</dbReference>
<dbReference type="EC" id="3.5.3.13" evidence="7"/>
<dbReference type="PANTHER" id="PTHR11271:SF48">
    <property type="entry name" value="AMIDOHYDROLASE-RELATED DOMAIN-CONTAINING PROTEIN"/>
    <property type="match status" value="1"/>
</dbReference>
<sequence length="455" mass="48873">MAHQTLFAQEALTAAGWARNVRLEIDPAGRIAGVTADAKPEGIKVGALLPAPGNAHSHSFQRAMAGLTEYRSQAHDDFWTWRALMYHFVERLTPDDIEAIAAQVQMEMLEAGYAAIGEFHYLHHQPDGTPYDNPGELGERMFAAAAQTGIGYTHLPVLYMRGGMDDRPLAGGQRRFGNRLEQFEQLFELARSGLKQLPADARLGVAPHSLRAVNEKALSFTVGLDRTAPVHIHAAEQTGEVDEALTYLGARPVEWLLKTMNIDADWRLVHATQMTDTETAALAASGAGVVVCPITEANLGDGIFNAREYLSAGGALALGSDSNIRISLSEELRALEHSQRLRDRQRAVLATSEKSCGRAMLETAAAGGASALGRDAGRIETGALADLLALDSAAPALAGLSGDRMLDTWIFAGGDDLVTDVWAAGRHVVTSGAHIKRDAITTRFNAVMARLRGEL</sequence>
<evidence type="ECO:0000256" key="2">
    <source>
        <dbReference type="ARBA" id="ARBA00022723"/>
    </source>
</evidence>
<evidence type="ECO:0000256" key="4">
    <source>
        <dbReference type="ARBA" id="ARBA00022833"/>
    </source>
</evidence>
<dbReference type="Gene3D" id="3.20.20.140">
    <property type="entry name" value="Metal-dependent hydrolases"/>
    <property type="match status" value="1"/>
</dbReference>
<dbReference type="InterPro" id="IPR055156">
    <property type="entry name" value="HutF-like_N"/>
</dbReference>
<proteinExistence type="predicted"/>
<evidence type="ECO:0000259" key="6">
    <source>
        <dbReference type="Pfam" id="PF22429"/>
    </source>
</evidence>
<keyword evidence="2" id="KW-0479">Metal-binding</keyword>
<dbReference type="InterPro" id="IPR032466">
    <property type="entry name" value="Metal_Hydrolase"/>
</dbReference>
<reference evidence="7 8" key="1">
    <citation type="submission" date="2024-09" db="EMBL/GenBank/DDBJ databases">
        <authorList>
            <person name="Zhang Z.-H."/>
        </authorList>
    </citation>
    <scope>NUCLEOTIDE SEQUENCE [LARGE SCALE GENOMIC DNA]</scope>
    <source>
        <strain evidence="7 8">HHTR114</strain>
    </source>
</reference>
<name>A0ABW1KXX2_9PROT</name>
<dbReference type="InterPro" id="IPR006680">
    <property type="entry name" value="Amidohydro-rel"/>
</dbReference>
<dbReference type="Pfam" id="PF01979">
    <property type="entry name" value="Amidohydro_1"/>
    <property type="match status" value="1"/>
</dbReference>
<dbReference type="InterPro" id="IPR011059">
    <property type="entry name" value="Metal-dep_hydrolase_composite"/>
</dbReference>
<dbReference type="PANTHER" id="PTHR11271">
    <property type="entry name" value="GUANINE DEAMINASE"/>
    <property type="match status" value="1"/>
</dbReference>
<comment type="cofactor">
    <cofactor evidence="1">
        <name>Zn(2+)</name>
        <dbReference type="ChEBI" id="CHEBI:29105"/>
    </cofactor>
</comment>
<feature type="domain" description="Formimidoylglutamate deiminase N-terminal" evidence="6">
    <location>
        <begin position="6"/>
        <end position="42"/>
    </location>
</feature>
<dbReference type="EMBL" id="JBHPON010000002">
    <property type="protein sequence ID" value="MFC6036225.1"/>
    <property type="molecule type" value="Genomic_DNA"/>
</dbReference>
<keyword evidence="4" id="KW-0862">Zinc</keyword>
<evidence type="ECO:0000313" key="8">
    <source>
        <dbReference type="Proteomes" id="UP001596116"/>
    </source>
</evidence>
<feature type="domain" description="Amidohydrolase-related" evidence="5">
    <location>
        <begin position="49"/>
        <end position="425"/>
    </location>
</feature>
<dbReference type="GO" id="GO:0050416">
    <property type="term" value="F:formimidoylglutamate deiminase activity"/>
    <property type="evidence" value="ECO:0007669"/>
    <property type="project" value="UniProtKB-EC"/>
</dbReference>
<comment type="caution">
    <text evidence="7">The sequence shown here is derived from an EMBL/GenBank/DDBJ whole genome shotgun (WGS) entry which is preliminary data.</text>
</comment>
<dbReference type="InterPro" id="IPR051607">
    <property type="entry name" value="Metallo-dep_hydrolases"/>
</dbReference>
<dbReference type="SUPFAM" id="SSF51556">
    <property type="entry name" value="Metallo-dependent hydrolases"/>
    <property type="match status" value="1"/>
</dbReference>